<organism evidence="3 4">
    <name type="scientific">Corallococcus sicarius</name>
    <dbReference type="NCBI Taxonomy" id="2316726"/>
    <lineage>
        <taxon>Bacteria</taxon>
        <taxon>Pseudomonadati</taxon>
        <taxon>Myxococcota</taxon>
        <taxon>Myxococcia</taxon>
        <taxon>Myxococcales</taxon>
        <taxon>Cystobacterineae</taxon>
        <taxon>Myxococcaceae</taxon>
        <taxon>Corallococcus</taxon>
    </lineage>
</organism>
<dbReference type="InterPro" id="IPR015943">
    <property type="entry name" value="WD40/YVTN_repeat-like_dom_sf"/>
</dbReference>
<feature type="repeat" description="WD" evidence="1">
    <location>
        <begin position="367"/>
        <end position="399"/>
    </location>
</feature>
<evidence type="ECO:0000313" key="4">
    <source>
        <dbReference type="Proteomes" id="UP000273405"/>
    </source>
</evidence>
<feature type="repeat" description="WD" evidence="1">
    <location>
        <begin position="616"/>
        <end position="638"/>
    </location>
</feature>
<gene>
    <name evidence="3" type="ORF">D7X12_34795</name>
</gene>
<dbReference type="InterPro" id="IPR001680">
    <property type="entry name" value="WD40_rpt"/>
</dbReference>
<dbReference type="EMBL" id="RAWG01000341">
    <property type="protein sequence ID" value="RKH34681.1"/>
    <property type="molecule type" value="Genomic_DNA"/>
</dbReference>
<accession>A0A3A8MY24</accession>
<dbReference type="Gene3D" id="2.130.10.10">
    <property type="entry name" value="YVTN repeat-like/Quinoprotein amine dehydrogenase"/>
    <property type="match status" value="3"/>
</dbReference>
<dbReference type="AlphaFoldDB" id="A0A3A8MY24"/>
<keyword evidence="1" id="KW-0853">WD repeat</keyword>
<reference evidence="4" key="1">
    <citation type="submission" date="2018-09" db="EMBL/GenBank/DDBJ databases">
        <authorList>
            <person name="Livingstone P.G."/>
            <person name="Whitworth D.E."/>
        </authorList>
    </citation>
    <scope>NUCLEOTIDE SEQUENCE [LARGE SCALE GENOMIC DNA]</scope>
    <source>
        <strain evidence="4">CA040B</strain>
    </source>
</reference>
<comment type="caution">
    <text evidence="3">The sequence shown here is derived from an EMBL/GenBank/DDBJ whole genome shotgun (WGS) entry which is preliminary data.</text>
</comment>
<protein>
    <recommendedName>
        <fullName evidence="5">WD40 repeat domain-containing protein</fullName>
    </recommendedName>
</protein>
<dbReference type="InterPro" id="IPR029032">
    <property type="entry name" value="AhpD-like"/>
</dbReference>
<dbReference type="Proteomes" id="UP000273405">
    <property type="component" value="Unassembled WGS sequence"/>
</dbReference>
<dbReference type="PANTHER" id="PTHR19879:SF9">
    <property type="entry name" value="TRANSCRIPTION INITIATION FACTOR TFIID SUBUNIT 5"/>
    <property type="match status" value="1"/>
</dbReference>
<name>A0A3A8MY24_9BACT</name>
<evidence type="ECO:0000256" key="2">
    <source>
        <dbReference type="SAM" id="MobiDB-lite"/>
    </source>
</evidence>
<proteinExistence type="predicted"/>
<dbReference type="Pfam" id="PF00400">
    <property type="entry name" value="WD40"/>
    <property type="match status" value="5"/>
</dbReference>
<dbReference type="OrthoDB" id="9765809at2"/>
<sequence length="943" mass="103511">DTRPVLADGGSTRVRPSPSPEFQALLDGVLRGVLERRGTCLSILANRAAILCAAWSPDGRHLATGDSAGQVFLWDLQSPGKEPTCIDAGTTDSASTPDSHRGVKALVWAARSHHLACCDNDARVQVMTVGRKGPRMLRSPYEAGTRNPWGLQLSPDGELLLGPYGHDGADPSDTAPHAAVLGVARKQCVPVCDSRPKQPPRCAEVLDAAWAPEGEVFATAGLNEVGVWRVKRRESRYTVTRQETFPVAGVLTVAWHPGEPALAAGGMKGVVVFRGSGAALKKQHLETPGPVEHVAWSPEGQWLAAASTRTVRLWHADSGLLSNVLHVEGSSLGGLTWNPRRRGVLATWSGNLARVWDVESGRVLATLTGHTGSIHQVVWRPDGKQLVTVSTDATARIWDDTTGGPERRGTWEEMEQLQRKTVSPLDKWDYPPELPLKPGAPDTAWAFYKRIDPSLAAIPEASSHSLCLWKGDDLGTAPSVRGHGLMATWSPDGRHVAVQDGPKTFSLWTASGDLKVRKKEVLHDLLRWVWHPQSKALGLVLRDQGEPWFWDLTSEAPVRPPGKEKDALWDLVWSPSGGQFATTCNDGWARIYDYKGASALNPLLWSPRLVFPARRIAWSPNGQFLATGDAGGLVGIWDSRGHDLVACPQMHWGPIQHLVWNRRSSCLFSATEGGRGLLWRQGGDGRWAIAAVLEAEPTALRWAYFSRDGRWLLAMEADGAGIRRHPAEFETLVDQVASQPEPRRVHQAGARPLPPMPEPARAARPPGTQHEDVSGILSDDALTQLRRSYAREPEQMAKTSRSSILALYPHSSHLLEEMMIEFFDPKKFAPGQVLTKVERDQEFEKFARDREQIVIALLAARVGNRRIYLALHFYWGLMVGLSPEEIAKRLLFISFYSGIDTLTSSLETLSLVLSKLRDLTSQAKSDDALAPKAIMGELKEVFP</sequence>
<dbReference type="SUPFAM" id="SSF50978">
    <property type="entry name" value="WD40 repeat-like"/>
    <property type="match status" value="1"/>
</dbReference>
<evidence type="ECO:0000256" key="1">
    <source>
        <dbReference type="PROSITE-ProRule" id="PRU00221"/>
    </source>
</evidence>
<dbReference type="SMART" id="SM00320">
    <property type="entry name" value="WD40"/>
    <property type="match status" value="10"/>
</dbReference>
<dbReference type="InterPro" id="IPR036322">
    <property type="entry name" value="WD40_repeat_dom_sf"/>
</dbReference>
<dbReference type="PANTHER" id="PTHR19879">
    <property type="entry name" value="TRANSCRIPTION INITIATION FACTOR TFIID"/>
    <property type="match status" value="1"/>
</dbReference>
<feature type="region of interest" description="Disordered" evidence="2">
    <location>
        <begin position="738"/>
        <end position="773"/>
    </location>
</feature>
<dbReference type="RefSeq" id="WP_147443889.1">
    <property type="nucleotide sequence ID" value="NZ_RAWG01000341.1"/>
</dbReference>
<evidence type="ECO:0008006" key="5">
    <source>
        <dbReference type="Google" id="ProtNLM"/>
    </source>
</evidence>
<dbReference type="SUPFAM" id="SSF82171">
    <property type="entry name" value="DPP6 N-terminal domain-like"/>
    <property type="match status" value="1"/>
</dbReference>
<dbReference type="PROSITE" id="PS50294">
    <property type="entry name" value="WD_REPEATS_REGION"/>
    <property type="match status" value="2"/>
</dbReference>
<feature type="repeat" description="WD" evidence="1">
    <location>
        <begin position="43"/>
        <end position="78"/>
    </location>
</feature>
<dbReference type="Gene3D" id="1.20.1290.10">
    <property type="entry name" value="AhpD-like"/>
    <property type="match status" value="1"/>
</dbReference>
<evidence type="ECO:0000313" key="3">
    <source>
        <dbReference type="EMBL" id="RKH34681.1"/>
    </source>
</evidence>
<keyword evidence="4" id="KW-1185">Reference proteome</keyword>
<dbReference type="PROSITE" id="PS50082">
    <property type="entry name" value="WD_REPEATS_2"/>
    <property type="match status" value="3"/>
</dbReference>
<feature type="non-terminal residue" evidence="3">
    <location>
        <position position="1"/>
    </location>
</feature>